<dbReference type="Gene3D" id="3.40.630.30">
    <property type="match status" value="1"/>
</dbReference>
<accession>A0ABR4BX91</accession>
<name>A0ABR4BX91_9HELO</name>
<dbReference type="EMBL" id="JAZHXI010000017">
    <property type="protein sequence ID" value="KAL2062265.1"/>
    <property type="molecule type" value="Genomic_DNA"/>
</dbReference>
<evidence type="ECO:0000259" key="1">
    <source>
        <dbReference type="PROSITE" id="PS51186"/>
    </source>
</evidence>
<gene>
    <name evidence="2" type="ORF">VTL71DRAFT_6531</name>
</gene>
<organism evidence="2 3">
    <name type="scientific">Oculimacula yallundae</name>
    <dbReference type="NCBI Taxonomy" id="86028"/>
    <lineage>
        <taxon>Eukaryota</taxon>
        <taxon>Fungi</taxon>
        <taxon>Dikarya</taxon>
        <taxon>Ascomycota</taxon>
        <taxon>Pezizomycotina</taxon>
        <taxon>Leotiomycetes</taxon>
        <taxon>Helotiales</taxon>
        <taxon>Ploettnerulaceae</taxon>
        <taxon>Oculimacula</taxon>
    </lineage>
</organism>
<dbReference type="InterPro" id="IPR016181">
    <property type="entry name" value="Acyl_CoA_acyltransferase"/>
</dbReference>
<reference evidence="2 3" key="1">
    <citation type="journal article" date="2024" name="Commun. Biol.">
        <title>Comparative genomic analysis of thermophilic fungi reveals convergent evolutionary adaptations and gene losses.</title>
        <authorList>
            <person name="Steindorff A.S."/>
            <person name="Aguilar-Pontes M.V."/>
            <person name="Robinson A.J."/>
            <person name="Andreopoulos B."/>
            <person name="LaButti K."/>
            <person name="Kuo A."/>
            <person name="Mondo S."/>
            <person name="Riley R."/>
            <person name="Otillar R."/>
            <person name="Haridas S."/>
            <person name="Lipzen A."/>
            <person name="Grimwood J."/>
            <person name="Schmutz J."/>
            <person name="Clum A."/>
            <person name="Reid I.D."/>
            <person name="Moisan M.C."/>
            <person name="Butler G."/>
            <person name="Nguyen T.T.M."/>
            <person name="Dewar K."/>
            <person name="Conant G."/>
            <person name="Drula E."/>
            <person name="Henrissat B."/>
            <person name="Hansel C."/>
            <person name="Singer S."/>
            <person name="Hutchinson M.I."/>
            <person name="de Vries R.P."/>
            <person name="Natvig D.O."/>
            <person name="Powell A.J."/>
            <person name="Tsang A."/>
            <person name="Grigoriev I.V."/>
        </authorList>
    </citation>
    <scope>NUCLEOTIDE SEQUENCE [LARGE SCALE GENOMIC DNA]</scope>
    <source>
        <strain evidence="2 3">CBS 494.80</strain>
    </source>
</reference>
<comment type="caution">
    <text evidence="2">The sequence shown here is derived from an EMBL/GenBank/DDBJ whole genome shotgun (WGS) entry which is preliminary data.</text>
</comment>
<dbReference type="PROSITE" id="PS51186">
    <property type="entry name" value="GNAT"/>
    <property type="match status" value="1"/>
</dbReference>
<dbReference type="Pfam" id="PF13302">
    <property type="entry name" value="Acetyltransf_3"/>
    <property type="match status" value="1"/>
</dbReference>
<sequence length="179" mass="20745">MNDSILKWLSNTTMSINVYTPRLLIRYIGPHETEAYGRINELLGTPEDWYNDWAEWSTRGATQLFIIQRGFRSPNTNAPVVAEGTVARFIKIVPPMNEISFRIHPFFRGQGLMKEALRGLFNYLFQTYPNYQVYIETRRDNLPVIRMMEGFGLQGQNGNWSEVGSVVWRFGAAAWMNAR</sequence>
<dbReference type="InterPro" id="IPR051531">
    <property type="entry name" value="N-acetyltransferase"/>
</dbReference>
<dbReference type="PANTHER" id="PTHR43792">
    <property type="entry name" value="GNAT FAMILY, PUTATIVE (AFU_ORTHOLOGUE AFUA_3G00765)-RELATED-RELATED"/>
    <property type="match status" value="1"/>
</dbReference>
<protein>
    <recommendedName>
        <fullName evidence="1">N-acetyltransferase domain-containing protein</fullName>
    </recommendedName>
</protein>
<keyword evidence="3" id="KW-1185">Reference proteome</keyword>
<proteinExistence type="predicted"/>
<dbReference type="Proteomes" id="UP001595075">
    <property type="component" value="Unassembled WGS sequence"/>
</dbReference>
<dbReference type="InterPro" id="IPR000182">
    <property type="entry name" value="GNAT_dom"/>
</dbReference>
<evidence type="ECO:0000313" key="3">
    <source>
        <dbReference type="Proteomes" id="UP001595075"/>
    </source>
</evidence>
<dbReference type="PANTHER" id="PTHR43792:SF16">
    <property type="entry name" value="N-ACETYLTRANSFERASE DOMAIN-CONTAINING PROTEIN"/>
    <property type="match status" value="1"/>
</dbReference>
<evidence type="ECO:0000313" key="2">
    <source>
        <dbReference type="EMBL" id="KAL2062265.1"/>
    </source>
</evidence>
<dbReference type="SUPFAM" id="SSF55729">
    <property type="entry name" value="Acyl-CoA N-acyltransferases (Nat)"/>
    <property type="match status" value="1"/>
</dbReference>
<feature type="domain" description="N-acetyltransferase" evidence="1">
    <location>
        <begin position="23"/>
        <end position="173"/>
    </location>
</feature>